<dbReference type="AlphaFoldDB" id="A0A4Y2IJX2"/>
<proteinExistence type="predicted"/>
<keyword evidence="1" id="KW-0472">Membrane</keyword>
<reference evidence="2 3" key="1">
    <citation type="journal article" date="2019" name="Sci. Rep.">
        <title>Orb-weaving spider Araneus ventricosus genome elucidates the spidroin gene catalogue.</title>
        <authorList>
            <person name="Kono N."/>
            <person name="Nakamura H."/>
            <person name="Ohtoshi R."/>
            <person name="Moran D.A.P."/>
            <person name="Shinohara A."/>
            <person name="Yoshida Y."/>
            <person name="Fujiwara M."/>
            <person name="Mori M."/>
            <person name="Tomita M."/>
            <person name="Arakawa K."/>
        </authorList>
    </citation>
    <scope>NUCLEOTIDE SEQUENCE [LARGE SCALE GENOMIC DNA]</scope>
</reference>
<gene>
    <name evidence="2" type="ORF">AVEN_35305_1</name>
</gene>
<dbReference type="EMBL" id="BGPR01002720">
    <property type="protein sequence ID" value="GBM77935.1"/>
    <property type="molecule type" value="Genomic_DNA"/>
</dbReference>
<name>A0A4Y2IJX2_ARAVE</name>
<keyword evidence="3" id="KW-1185">Reference proteome</keyword>
<protein>
    <submittedName>
        <fullName evidence="2">Uncharacterized protein</fullName>
    </submittedName>
</protein>
<dbReference type="Proteomes" id="UP000499080">
    <property type="component" value="Unassembled WGS sequence"/>
</dbReference>
<evidence type="ECO:0000256" key="1">
    <source>
        <dbReference type="SAM" id="Phobius"/>
    </source>
</evidence>
<sequence>MPPNRLLQQYEFHMTTTTGDITLQASRKSSNARVQQAMVADSWFTENNFTNKALSFVLSILVQMLWLWIKQVLITITFAYFHPSRSFHSHLSAVSQKFP</sequence>
<feature type="transmembrane region" description="Helical" evidence="1">
    <location>
        <begin position="53"/>
        <end position="81"/>
    </location>
</feature>
<accession>A0A4Y2IJX2</accession>
<keyword evidence="1" id="KW-1133">Transmembrane helix</keyword>
<organism evidence="2 3">
    <name type="scientific">Araneus ventricosus</name>
    <name type="common">Orbweaver spider</name>
    <name type="synonym">Epeira ventricosa</name>
    <dbReference type="NCBI Taxonomy" id="182803"/>
    <lineage>
        <taxon>Eukaryota</taxon>
        <taxon>Metazoa</taxon>
        <taxon>Ecdysozoa</taxon>
        <taxon>Arthropoda</taxon>
        <taxon>Chelicerata</taxon>
        <taxon>Arachnida</taxon>
        <taxon>Araneae</taxon>
        <taxon>Araneomorphae</taxon>
        <taxon>Entelegynae</taxon>
        <taxon>Araneoidea</taxon>
        <taxon>Araneidae</taxon>
        <taxon>Araneus</taxon>
    </lineage>
</organism>
<evidence type="ECO:0000313" key="2">
    <source>
        <dbReference type="EMBL" id="GBM77935.1"/>
    </source>
</evidence>
<comment type="caution">
    <text evidence="2">The sequence shown here is derived from an EMBL/GenBank/DDBJ whole genome shotgun (WGS) entry which is preliminary data.</text>
</comment>
<keyword evidence="1" id="KW-0812">Transmembrane</keyword>
<evidence type="ECO:0000313" key="3">
    <source>
        <dbReference type="Proteomes" id="UP000499080"/>
    </source>
</evidence>